<dbReference type="Proteomes" id="UP000561459">
    <property type="component" value="Unassembled WGS sequence"/>
</dbReference>
<evidence type="ECO:0000313" key="1">
    <source>
        <dbReference type="EMBL" id="MBB3940690.1"/>
    </source>
</evidence>
<sequence>MTITFPRQLPASFASQQSFDLMRVDYESPEAGGRTGAVQAGFPRWLASWTVARTSHVKSDEVEAFVTSMRGRQRVLMAGDVRRPYPLAHIQGFRRMTVGSAPFTGACGGWSQTIDDAGNAMLTLTGVPAGLRLSWIDYVGFRWTAAGSPAGANDRRALVRVVEPGKANPAGVIVVAVEPALPLWIPAGAVAHLDKPMCLMRLTQETKIAPVDRKQRITGSVISAGSLLLP</sequence>
<protein>
    <submittedName>
        <fullName evidence="1">Uncharacterized protein</fullName>
    </submittedName>
</protein>
<reference evidence="1 2" key="1">
    <citation type="submission" date="2020-08" db="EMBL/GenBank/DDBJ databases">
        <title>Genomic Encyclopedia of Type Strains, Phase IV (KMG-IV): sequencing the most valuable type-strain genomes for metagenomic binning, comparative biology and taxonomic classification.</title>
        <authorList>
            <person name="Goeker M."/>
        </authorList>
    </citation>
    <scope>NUCLEOTIDE SEQUENCE [LARGE SCALE GENOMIC DNA]</scope>
    <source>
        <strain evidence="1 2">DSM 27568</strain>
    </source>
</reference>
<organism evidence="1 2">
    <name type="scientific">Novosphingobium fluoreni</name>
    <dbReference type="NCBI Taxonomy" id="1391222"/>
    <lineage>
        <taxon>Bacteria</taxon>
        <taxon>Pseudomonadati</taxon>
        <taxon>Pseudomonadota</taxon>
        <taxon>Alphaproteobacteria</taxon>
        <taxon>Sphingomonadales</taxon>
        <taxon>Sphingomonadaceae</taxon>
        <taxon>Novosphingobium</taxon>
    </lineage>
</organism>
<proteinExistence type="predicted"/>
<dbReference type="RefSeq" id="WP_183617278.1">
    <property type="nucleotide sequence ID" value="NZ_JACIDY010000005.1"/>
</dbReference>
<gene>
    <name evidence="1" type="ORF">GGR39_002347</name>
</gene>
<name>A0A7W6C572_9SPHN</name>
<dbReference type="AlphaFoldDB" id="A0A7W6C572"/>
<accession>A0A7W6C572</accession>
<comment type="caution">
    <text evidence="1">The sequence shown here is derived from an EMBL/GenBank/DDBJ whole genome shotgun (WGS) entry which is preliminary data.</text>
</comment>
<evidence type="ECO:0000313" key="2">
    <source>
        <dbReference type="Proteomes" id="UP000561459"/>
    </source>
</evidence>
<dbReference type="EMBL" id="JACIDY010000005">
    <property type="protein sequence ID" value="MBB3940690.1"/>
    <property type="molecule type" value="Genomic_DNA"/>
</dbReference>
<keyword evidence="2" id="KW-1185">Reference proteome</keyword>